<organism evidence="1 2">
    <name type="scientific">Popillia japonica</name>
    <name type="common">Japanese beetle</name>
    <dbReference type="NCBI Taxonomy" id="7064"/>
    <lineage>
        <taxon>Eukaryota</taxon>
        <taxon>Metazoa</taxon>
        <taxon>Ecdysozoa</taxon>
        <taxon>Arthropoda</taxon>
        <taxon>Hexapoda</taxon>
        <taxon>Insecta</taxon>
        <taxon>Pterygota</taxon>
        <taxon>Neoptera</taxon>
        <taxon>Endopterygota</taxon>
        <taxon>Coleoptera</taxon>
        <taxon>Polyphaga</taxon>
        <taxon>Scarabaeiformia</taxon>
        <taxon>Scarabaeidae</taxon>
        <taxon>Rutelinae</taxon>
        <taxon>Popillia</taxon>
    </lineage>
</organism>
<gene>
    <name evidence="1" type="ORF">QE152_g12769</name>
</gene>
<keyword evidence="2" id="KW-1185">Reference proteome</keyword>
<evidence type="ECO:0000313" key="2">
    <source>
        <dbReference type="Proteomes" id="UP001458880"/>
    </source>
</evidence>
<proteinExistence type="predicted"/>
<name>A0AAW1LLS6_POPJA</name>
<comment type="caution">
    <text evidence="1">The sequence shown here is derived from an EMBL/GenBank/DDBJ whole genome shotgun (WGS) entry which is preliminary data.</text>
</comment>
<dbReference type="AlphaFoldDB" id="A0AAW1LLS6"/>
<evidence type="ECO:0000313" key="1">
    <source>
        <dbReference type="EMBL" id="KAK9736090.1"/>
    </source>
</evidence>
<dbReference type="Proteomes" id="UP001458880">
    <property type="component" value="Unassembled WGS sequence"/>
</dbReference>
<sequence>MAMAAKWLSQAPRNIKKVQLVFPVTGHSFLPADRVFALIEKEVKKLDTIILPDEYYDIFKKYGTLKKLNYDWHIQDWKKETTAVIKSTGALHFKIKSCKRIVLTRSRIKNQILVQAEPHFNSDVNNPKTICKQGKSLSFLNPQNIVNQFVKLKPKKIKNVGELLIKHYGQEWMEQYVEHNLQFYKTILRQQQYARGNEDEGEDEENNMWNITYNFIKLYYVSNNTLEVMKMKVKMKICRKSYCAAQPR</sequence>
<dbReference type="EMBL" id="JASPKY010000118">
    <property type="protein sequence ID" value="KAK9736090.1"/>
    <property type="molecule type" value="Genomic_DNA"/>
</dbReference>
<reference evidence="1 2" key="1">
    <citation type="journal article" date="2024" name="BMC Genomics">
        <title>De novo assembly and annotation of Popillia japonica's genome with initial clues to its potential as an invasive pest.</title>
        <authorList>
            <person name="Cucini C."/>
            <person name="Boschi S."/>
            <person name="Funari R."/>
            <person name="Cardaioli E."/>
            <person name="Iannotti N."/>
            <person name="Marturano G."/>
            <person name="Paoli F."/>
            <person name="Bruttini M."/>
            <person name="Carapelli A."/>
            <person name="Frati F."/>
            <person name="Nardi F."/>
        </authorList>
    </citation>
    <scope>NUCLEOTIDE SEQUENCE [LARGE SCALE GENOMIC DNA]</scope>
    <source>
        <strain evidence="1">DMR45628</strain>
    </source>
</reference>
<accession>A0AAW1LLS6</accession>
<protein>
    <submittedName>
        <fullName evidence="1">Uncharacterized protein</fullName>
    </submittedName>
</protein>